<dbReference type="InterPro" id="IPR004447">
    <property type="entry name" value="Peptidase_S41A"/>
</dbReference>
<dbReference type="SMART" id="SM00228">
    <property type="entry name" value="PDZ"/>
    <property type="match status" value="1"/>
</dbReference>
<dbReference type="Gene3D" id="2.30.42.10">
    <property type="match status" value="1"/>
</dbReference>
<dbReference type="InterPro" id="IPR036034">
    <property type="entry name" value="PDZ_sf"/>
</dbReference>
<reference evidence="6" key="1">
    <citation type="submission" date="2015-10" db="EMBL/GenBank/DDBJ databases">
        <authorList>
            <person name="Gilbert D.G."/>
        </authorList>
    </citation>
    <scope>NUCLEOTIDE SEQUENCE</scope>
</reference>
<evidence type="ECO:0000256" key="2">
    <source>
        <dbReference type="ARBA" id="ARBA00022670"/>
    </source>
</evidence>
<keyword evidence="3 6" id="KW-0378">Hydrolase</keyword>
<dbReference type="SMART" id="SM00245">
    <property type="entry name" value="TSPc"/>
    <property type="match status" value="1"/>
</dbReference>
<dbReference type="EMBL" id="FAXA01000119">
    <property type="protein sequence ID" value="CUV01719.1"/>
    <property type="molecule type" value="Genomic_DNA"/>
</dbReference>
<dbReference type="SUPFAM" id="SSF52096">
    <property type="entry name" value="ClpP/crotonase"/>
    <property type="match status" value="1"/>
</dbReference>
<evidence type="ECO:0000256" key="3">
    <source>
        <dbReference type="ARBA" id="ARBA00022801"/>
    </source>
</evidence>
<evidence type="ECO:0000256" key="1">
    <source>
        <dbReference type="ARBA" id="ARBA00009179"/>
    </source>
</evidence>
<keyword evidence="2 6" id="KW-0645">Protease</keyword>
<dbReference type="Pfam" id="PF03572">
    <property type="entry name" value="Peptidase_S41"/>
    <property type="match status" value="1"/>
</dbReference>
<dbReference type="NCBIfam" id="TIGR00225">
    <property type="entry name" value="prc"/>
    <property type="match status" value="1"/>
</dbReference>
<dbReference type="Pfam" id="PF17820">
    <property type="entry name" value="PDZ_6"/>
    <property type="match status" value="1"/>
</dbReference>
<dbReference type="Pfam" id="PF22694">
    <property type="entry name" value="CtpB_N-like"/>
    <property type="match status" value="1"/>
</dbReference>
<dbReference type="CDD" id="cd06782">
    <property type="entry name" value="cpPDZ_CPP-like"/>
    <property type="match status" value="1"/>
</dbReference>
<dbReference type="EC" id="3.4.21.102" evidence="6"/>
<dbReference type="PANTHER" id="PTHR32060:SF22">
    <property type="entry name" value="CARBOXYL-TERMINAL-PROCESSING PEPTIDASE 3, CHLOROPLASTIC"/>
    <property type="match status" value="1"/>
</dbReference>
<dbReference type="PROSITE" id="PS50106">
    <property type="entry name" value="PDZ"/>
    <property type="match status" value="1"/>
</dbReference>
<proteinExistence type="inferred from homology"/>
<dbReference type="InterPro" id="IPR001478">
    <property type="entry name" value="PDZ"/>
</dbReference>
<dbReference type="SUPFAM" id="SSF50156">
    <property type="entry name" value="PDZ domain-like"/>
    <property type="match status" value="1"/>
</dbReference>
<dbReference type="GO" id="GO:0030288">
    <property type="term" value="C:outer membrane-bounded periplasmic space"/>
    <property type="evidence" value="ECO:0007669"/>
    <property type="project" value="TreeGrafter"/>
</dbReference>
<dbReference type="FunFam" id="2.30.42.10:FF:000063">
    <property type="entry name" value="Peptidase, S41 family"/>
    <property type="match status" value="1"/>
</dbReference>
<dbReference type="InterPro" id="IPR041489">
    <property type="entry name" value="PDZ_6"/>
</dbReference>
<accession>A0A160V7A6</accession>
<evidence type="ECO:0000259" key="5">
    <source>
        <dbReference type="PROSITE" id="PS50106"/>
    </source>
</evidence>
<protein>
    <submittedName>
        <fullName evidence="6">Carboxyl-terminal protease</fullName>
        <ecNumber evidence="6">3.4.21.102</ecNumber>
    </submittedName>
</protein>
<keyword evidence="4" id="KW-0720">Serine protease</keyword>
<dbReference type="InterPro" id="IPR005151">
    <property type="entry name" value="Tail-specific_protease"/>
</dbReference>
<feature type="domain" description="PDZ" evidence="5">
    <location>
        <begin position="106"/>
        <end position="162"/>
    </location>
</feature>
<comment type="similarity">
    <text evidence="1">Belongs to the peptidase S41A family.</text>
</comment>
<organism evidence="6">
    <name type="scientific">hydrothermal vent metagenome</name>
    <dbReference type="NCBI Taxonomy" id="652676"/>
    <lineage>
        <taxon>unclassified sequences</taxon>
        <taxon>metagenomes</taxon>
        <taxon>ecological metagenomes</taxon>
    </lineage>
</organism>
<dbReference type="PROSITE" id="PS51257">
    <property type="entry name" value="PROKAR_LIPOPROTEIN"/>
    <property type="match status" value="1"/>
</dbReference>
<evidence type="ECO:0000256" key="4">
    <source>
        <dbReference type="ARBA" id="ARBA00022825"/>
    </source>
</evidence>
<sequence>MVSTRFSLRYFSVAILAAVLLLAVACFGGSDEPDTAIEDLPVEFQRLSEVWDLLVQEHIDGGELDPAAISDGAIRGMLVALGDPYAGFLDSEQYSLETEDIRGFFGGIGAEVGIRDGVMTILAPMPDTPAEAAGLRPGDVILEVDGVRIQGLSLLEVVQLIRGDKGTKVKILIRHLSSAEPVLIEIERDIINLKSVELLMQVGRIGHLRLSGFTGTTHDDLKEALERFERSQGLGIVLDLRNNPGGLVSSVVDVTSQFIDDGLVLYQIDAKGNRRNWGVKSGGKALDIPMVVLVNEFSASASEVFTGAIIDNERATVIGATTFGKGSVNNLWPLNDGSGINFTTARWFTPNGVLIEGEGITPDVLLDPIEGDEDDDIYLDRAIEILKEQMSRGG</sequence>
<dbReference type="InterPro" id="IPR055210">
    <property type="entry name" value="CtpA/B_N"/>
</dbReference>
<dbReference type="GO" id="GO:0004252">
    <property type="term" value="F:serine-type endopeptidase activity"/>
    <property type="evidence" value="ECO:0007669"/>
    <property type="project" value="UniProtKB-EC"/>
</dbReference>
<dbReference type="AlphaFoldDB" id="A0A160V7A6"/>
<gene>
    <name evidence="6" type="ORF">MGWOODY_Clf2394</name>
</gene>
<dbReference type="GO" id="GO:0007165">
    <property type="term" value="P:signal transduction"/>
    <property type="evidence" value="ECO:0007669"/>
    <property type="project" value="TreeGrafter"/>
</dbReference>
<name>A0A160V7A6_9ZZZZ</name>
<dbReference type="Gene3D" id="3.30.750.44">
    <property type="match status" value="1"/>
</dbReference>
<evidence type="ECO:0000313" key="6">
    <source>
        <dbReference type="EMBL" id="CUV01719.1"/>
    </source>
</evidence>
<dbReference type="InterPro" id="IPR029045">
    <property type="entry name" value="ClpP/crotonase-like_dom_sf"/>
</dbReference>
<dbReference type="GO" id="GO:0006508">
    <property type="term" value="P:proteolysis"/>
    <property type="evidence" value="ECO:0007669"/>
    <property type="project" value="UniProtKB-KW"/>
</dbReference>
<dbReference type="Gene3D" id="3.90.226.10">
    <property type="entry name" value="2-enoyl-CoA Hydratase, Chain A, domain 1"/>
    <property type="match status" value="1"/>
</dbReference>
<dbReference type="PANTHER" id="PTHR32060">
    <property type="entry name" value="TAIL-SPECIFIC PROTEASE"/>
    <property type="match status" value="1"/>
</dbReference>
<dbReference type="CDD" id="cd07560">
    <property type="entry name" value="Peptidase_S41_CPP"/>
    <property type="match status" value="1"/>
</dbReference>